<evidence type="ECO:0000256" key="3">
    <source>
        <dbReference type="ARBA" id="ARBA00022692"/>
    </source>
</evidence>
<evidence type="ECO:0000256" key="2">
    <source>
        <dbReference type="ARBA" id="ARBA00009399"/>
    </source>
</evidence>
<protein>
    <recommendedName>
        <fullName evidence="7">GtrA/DPMS transmembrane domain-containing protein</fullName>
    </recommendedName>
</protein>
<evidence type="ECO:0000313" key="9">
    <source>
        <dbReference type="Proteomes" id="UP000230154"/>
    </source>
</evidence>
<evidence type="ECO:0000256" key="5">
    <source>
        <dbReference type="ARBA" id="ARBA00023136"/>
    </source>
</evidence>
<evidence type="ECO:0000256" key="1">
    <source>
        <dbReference type="ARBA" id="ARBA00004141"/>
    </source>
</evidence>
<dbReference type="Pfam" id="PF04138">
    <property type="entry name" value="GtrA_DPMS_TM"/>
    <property type="match status" value="1"/>
</dbReference>
<evidence type="ECO:0000256" key="6">
    <source>
        <dbReference type="SAM" id="Phobius"/>
    </source>
</evidence>
<dbReference type="InterPro" id="IPR007267">
    <property type="entry name" value="GtrA_DPMS_TM"/>
</dbReference>
<dbReference type="AlphaFoldDB" id="A0A2H0TQ08"/>
<sequence length="135" mass="16197">MLKKLKLYIHSSKYQILRFLAVGVTSLFIDIGLLIFLIERINFRPVVAVATNQLLVILYNFIVNKYWSFSSKKIPFRQLIRYLILVAFNYVTSITFMYIFNDIFHIKYTLVRLSTIATLFIFNFICYKHWVYKET</sequence>
<keyword evidence="3 6" id="KW-0812">Transmembrane</keyword>
<evidence type="ECO:0000313" key="8">
    <source>
        <dbReference type="EMBL" id="PIR74232.1"/>
    </source>
</evidence>
<dbReference type="EMBL" id="PFCB01000025">
    <property type="protein sequence ID" value="PIR74232.1"/>
    <property type="molecule type" value="Genomic_DNA"/>
</dbReference>
<feature type="transmembrane region" description="Helical" evidence="6">
    <location>
        <begin position="79"/>
        <end position="100"/>
    </location>
</feature>
<dbReference type="InterPro" id="IPR051401">
    <property type="entry name" value="GtrA_CellWall_Glycosyl"/>
</dbReference>
<keyword evidence="4 6" id="KW-1133">Transmembrane helix</keyword>
<gene>
    <name evidence="8" type="ORF">COU35_03525</name>
</gene>
<name>A0A2H0TQ08_9BACT</name>
<evidence type="ECO:0000259" key="7">
    <source>
        <dbReference type="Pfam" id="PF04138"/>
    </source>
</evidence>
<accession>A0A2H0TQ08</accession>
<feature type="transmembrane region" description="Helical" evidence="6">
    <location>
        <begin position="50"/>
        <end position="67"/>
    </location>
</feature>
<dbReference type="PANTHER" id="PTHR38459">
    <property type="entry name" value="PROPHAGE BACTOPRENOL-LINKED GLUCOSE TRANSLOCASE HOMOLOG"/>
    <property type="match status" value="1"/>
</dbReference>
<feature type="transmembrane region" description="Helical" evidence="6">
    <location>
        <begin position="106"/>
        <end position="127"/>
    </location>
</feature>
<comment type="caution">
    <text evidence="8">The sequence shown here is derived from an EMBL/GenBank/DDBJ whole genome shotgun (WGS) entry which is preliminary data.</text>
</comment>
<proteinExistence type="inferred from homology"/>
<dbReference type="PANTHER" id="PTHR38459:SF1">
    <property type="entry name" value="PROPHAGE BACTOPRENOL-LINKED GLUCOSE TRANSLOCASE HOMOLOG"/>
    <property type="match status" value="1"/>
</dbReference>
<dbReference type="Proteomes" id="UP000230154">
    <property type="component" value="Unassembled WGS sequence"/>
</dbReference>
<feature type="domain" description="GtrA/DPMS transmembrane" evidence="7">
    <location>
        <begin position="18"/>
        <end position="131"/>
    </location>
</feature>
<evidence type="ECO:0000256" key="4">
    <source>
        <dbReference type="ARBA" id="ARBA00022989"/>
    </source>
</evidence>
<reference evidence="9" key="1">
    <citation type="submission" date="2017-09" db="EMBL/GenBank/DDBJ databases">
        <title>Depth-based differentiation of microbial function through sediment-hosted aquifers and enrichment of novel symbionts in the deep terrestrial subsurface.</title>
        <authorList>
            <person name="Probst A.J."/>
            <person name="Ladd B."/>
            <person name="Jarett J.K."/>
            <person name="Geller-Mcgrath D.E."/>
            <person name="Sieber C.M.K."/>
            <person name="Emerson J.B."/>
            <person name="Anantharaman K."/>
            <person name="Thomas B.C."/>
            <person name="Malmstrom R."/>
            <person name="Stieglmeier M."/>
            <person name="Klingl A."/>
            <person name="Woyke T."/>
            <person name="Ryan C.M."/>
            <person name="Banfield J.F."/>
        </authorList>
    </citation>
    <scope>NUCLEOTIDE SEQUENCE [LARGE SCALE GENOMIC DNA]</scope>
</reference>
<comment type="subcellular location">
    <subcellularLocation>
        <location evidence="1">Membrane</location>
        <topology evidence="1">Multi-pass membrane protein</topology>
    </subcellularLocation>
</comment>
<organism evidence="8 9">
    <name type="scientific">Candidatus Magasanikbacteria bacterium CG10_big_fil_rev_8_21_14_0_10_47_10</name>
    <dbReference type="NCBI Taxonomy" id="1974652"/>
    <lineage>
        <taxon>Bacteria</taxon>
        <taxon>Candidatus Magasanikiibacteriota</taxon>
    </lineage>
</organism>
<dbReference type="GO" id="GO:0005886">
    <property type="term" value="C:plasma membrane"/>
    <property type="evidence" value="ECO:0007669"/>
    <property type="project" value="TreeGrafter"/>
</dbReference>
<comment type="similarity">
    <text evidence="2">Belongs to the GtrA family.</text>
</comment>
<feature type="transmembrane region" description="Helical" evidence="6">
    <location>
        <begin position="16"/>
        <end position="38"/>
    </location>
</feature>
<dbReference type="GO" id="GO:0000271">
    <property type="term" value="P:polysaccharide biosynthetic process"/>
    <property type="evidence" value="ECO:0007669"/>
    <property type="project" value="InterPro"/>
</dbReference>
<keyword evidence="5 6" id="KW-0472">Membrane</keyword>